<evidence type="ECO:0000256" key="2">
    <source>
        <dbReference type="SAM" id="SignalP"/>
    </source>
</evidence>
<protein>
    <submittedName>
        <fullName evidence="3">DUF680 domain-containing protein</fullName>
    </submittedName>
</protein>
<dbReference type="EMBL" id="CP088147">
    <property type="protein sequence ID" value="UTU53420.1"/>
    <property type="molecule type" value="Genomic_DNA"/>
</dbReference>
<dbReference type="InterPro" id="IPR007771">
    <property type="entry name" value="DUF680"/>
</dbReference>
<dbReference type="RefSeq" id="WP_024502953.1">
    <property type="nucleotide sequence ID" value="NZ_CP088147.1"/>
</dbReference>
<proteinExistence type="predicted"/>
<evidence type="ECO:0000313" key="3">
    <source>
        <dbReference type="EMBL" id="UTU53420.1"/>
    </source>
</evidence>
<accession>A0AB38TFT0</accession>
<dbReference type="Pfam" id="PF05079">
    <property type="entry name" value="DUF680"/>
    <property type="match status" value="1"/>
</dbReference>
<feature type="region of interest" description="Disordered" evidence="1">
    <location>
        <begin position="25"/>
        <end position="69"/>
    </location>
</feature>
<feature type="signal peptide" evidence="2">
    <location>
        <begin position="1"/>
        <end position="20"/>
    </location>
</feature>
<keyword evidence="4" id="KW-1185">Reference proteome</keyword>
<gene>
    <name evidence="3" type="ORF">LRP29_08515</name>
</gene>
<feature type="chain" id="PRO_5044332505" evidence="2">
    <location>
        <begin position="21"/>
        <end position="69"/>
    </location>
</feature>
<reference evidence="3 4" key="1">
    <citation type="journal article" date="2022" name="Microbiol. Resour. Announc.">
        <title>Complete Genome Sequence of Mesorhizobium ciceri Strain R30, a Rhizobium Used as a Commercial Inoculant for Chickpea in Argentina.</title>
        <authorList>
            <person name="Foresto E."/>
            <person name="Revale S."/>
            <person name="Primo E."/>
            <person name="Nievas F."/>
            <person name="Carezzano E."/>
            <person name="Puente M."/>
            <person name="Alzari P."/>
            <person name="Mart M."/>
            <person name="Ben-Assaya M."/>
            <person name="Mornico D."/>
            <person name="Santoro M."/>
            <person name="Mart F."/>
            <person name="Giordano W."/>
            <person name="Bogino P."/>
        </authorList>
    </citation>
    <scope>NUCLEOTIDE SEQUENCE [LARGE SCALE GENOMIC DNA]</scope>
    <source>
        <strain evidence="3 4">R30</strain>
    </source>
</reference>
<feature type="compositionally biased region" description="Low complexity" evidence="1">
    <location>
        <begin position="34"/>
        <end position="45"/>
    </location>
</feature>
<evidence type="ECO:0000256" key="1">
    <source>
        <dbReference type="SAM" id="MobiDB-lite"/>
    </source>
</evidence>
<evidence type="ECO:0000313" key="4">
    <source>
        <dbReference type="Proteomes" id="UP001060070"/>
    </source>
</evidence>
<sequence>MTKIALTTAAILISVSAAFAGSDKFGSNDASQPAATSTDDTATASIHNPDAAIRKPVTQGSNRDLFGSR</sequence>
<keyword evidence="2" id="KW-0732">Signal</keyword>
<dbReference type="AlphaFoldDB" id="A0AB38TFT0"/>
<dbReference type="Proteomes" id="UP001060070">
    <property type="component" value="Chromosome"/>
</dbReference>
<name>A0AB38TFT0_9HYPH</name>
<organism evidence="3 4">
    <name type="scientific">Mesorhizobium ciceri</name>
    <dbReference type="NCBI Taxonomy" id="39645"/>
    <lineage>
        <taxon>Bacteria</taxon>
        <taxon>Pseudomonadati</taxon>
        <taxon>Pseudomonadota</taxon>
        <taxon>Alphaproteobacteria</taxon>
        <taxon>Hyphomicrobiales</taxon>
        <taxon>Phyllobacteriaceae</taxon>
        <taxon>Mesorhizobium</taxon>
    </lineage>
</organism>